<gene>
    <name evidence="8" type="primary">LOC106165406</name>
</gene>
<dbReference type="OrthoDB" id="111250at2759"/>
<dbReference type="InterPro" id="IPR001841">
    <property type="entry name" value="Znf_RING"/>
</dbReference>
<dbReference type="InterPro" id="IPR017907">
    <property type="entry name" value="Znf_RING_CS"/>
</dbReference>
<dbReference type="PROSITE" id="PS00518">
    <property type="entry name" value="ZF_RING_1"/>
    <property type="match status" value="1"/>
</dbReference>
<dbReference type="SMART" id="SM00336">
    <property type="entry name" value="BBOX"/>
    <property type="match status" value="1"/>
</dbReference>
<protein>
    <submittedName>
        <fullName evidence="8">Tripartite motif-containing protein 2-like</fullName>
    </submittedName>
</protein>
<dbReference type="PROSITE" id="PS50119">
    <property type="entry name" value="ZF_BBOX"/>
    <property type="match status" value="1"/>
</dbReference>
<dbReference type="GeneID" id="106165406"/>
<accession>A0A1S3ILE4</accession>
<evidence type="ECO:0000259" key="5">
    <source>
        <dbReference type="PROSITE" id="PS50089"/>
    </source>
</evidence>
<dbReference type="Gene3D" id="3.30.160.60">
    <property type="entry name" value="Classic Zinc Finger"/>
    <property type="match status" value="1"/>
</dbReference>
<dbReference type="Pfam" id="PF00643">
    <property type="entry name" value="zf-B_box"/>
    <property type="match status" value="1"/>
</dbReference>
<dbReference type="PROSITE" id="PS50089">
    <property type="entry name" value="ZF_RING_2"/>
    <property type="match status" value="1"/>
</dbReference>
<dbReference type="PANTHER" id="PTHR25462:SF296">
    <property type="entry name" value="MEIOTIC P26, ISOFORM F"/>
    <property type="match status" value="1"/>
</dbReference>
<reference evidence="8" key="1">
    <citation type="submission" date="2025-08" db="UniProtKB">
        <authorList>
            <consortium name="RefSeq"/>
        </authorList>
    </citation>
    <scope>IDENTIFICATION</scope>
    <source>
        <tissue evidence="8">Gonads</tissue>
    </source>
</reference>
<dbReference type="InterPro" id="IPR000315">
    <property type="entry name" value="Znf_B-box"/>
</dbReference>
<feature type="domain" description="B box-type" evidence="6">
    <location>
        <begin position="111"/>
        <end position="152"/>
    </location>
</feature>
<evidence type="ECO:0000256" key="2">
    <source>
        <dbReference type="ARBA" id="ARBA00022771"/>
    </source>
</evidence>
<dbReference type="InterPro" id="IPR013083">
    <property type="entry name" value="Znf_RING/FYVE/PHD"/>
</dbReference>
<dbReference type="Pfam" id="PF13445">
    <property type="entry name" value="zf-RING_UBOX"/>
    <property type="match status" value="1"/>
</dbReference>
<evidence type="ECO:0000313" key="7">
    <source>
        <dbReference type="Proteomes" id="UP000085678"/>
    </source>
</evidence>
<evidence type="ECO:0000256" key="1">
    <source>
        <dbReference type="ARBA" id="ARBA00022723"/>
    </source>
</evidence>
<dbReference type="SUPFAM" id="SSF57845">
    <property type="entry name" value="B-box zinc-binding domain"/>
    <property type="match status" value="1"/>
</dbReference>
<organism evidence="7 8">
    <name type="scientific">Lingula anatina</name>
    <name type="common">Brachiopod</name>
    <name type="synonym">Lingula unguis</name>
    <dbReference type="NCBI Taxonomy" id="7574"/>
    <lineage>
        <taxon>Eukaryota</taxon>
        <taxon>Metazoa</taxon>
        <taxon>Spiralia</taxon>
        <taxon>Lophotrochozoa</taxon>
        <taxon>Brachiopoda</taxon>
        <taxon>Linguliformea</taxon>
        <taxon>Lingulata</taxon>
        <taxon>Lingulida</taxon>
        <taxon>Linguloidea</taxon>
        <taxon>Lingulidae</taxon>
        <taxon>Lingula</taxon>
    </lineage>
</organism>
<evidence type="ECO:0000313" key="8">
    <source>
        <dbReference type="RefSeq" id="XP_013399065.1"/>
    </source>
</evidence>
<dbReference type="AlphaFoldDB" id="A0A1S3ILE4"/>
<evidence type="ECO:0000256" key="4">
    <source>
        <dbReference type="PROSITE-ProRule" id="PRU00024"/>
    </source>
</evidence>
<keyword evidence="1" id="KW-0479">Metal-binding</keyword>
<keyword evidence="2 4" id="KW-0863">Zinc-finger</keyword>
<dbReference type="InParanoid" id="A0A1S3ILE4"/>
<keyword evidence="3" id="KW-0862">Zinc</keyword>
<keyword evidence="7" id="KW-1185">Reference proteome</keyword>
<dbReference type="InterPro" id="IPR047153">
    <property type="entry name" value="TRIM45/56/19-like"/>
</dbReference>
<feature type="domain" description="RING-type" evidence="5">
    <location>
        <begin position="16"/>
        <end position="60"/>
    </location>
</feature>
<proteinExistence type="predicted"/>
<evidence type="ECO:0000256" key="3">
    <source>
        <dbReference type="ARBA" id="ARBA00022833"/>
    </source>
</evidence>
<dbReference type="SMART" id="SM00184">
    <property type="entry name" value="RING"/>
    <property type="match status" value="1"/>
</dbReference>
<name>A0A1S3ILE4_LINAN</name>
<dbReference type="SUPFAM" id="SSF57850">
    <property type="entry name" value="RING/U-box"/>
    <property type="match status" value="1"/>
</dbReference>
<evidence type="ECO:0000259" key="6">
    <source>
        <dbReference type="PROSITE" id="PS50119"/>
    </source>
</evidence>
<dbReference type="Gene3D" id="3.30.40.10">
    <property type="entry name" value="Zinc/RING finger domain, C3HC4 (zinc finger)"/>
    <property type="match status" value="1"/>
</dbReference>
<dbReference type="Proteomes" id="UP000085678">
    <property type="component" value="Unplaced"/>
</dbReference>
<dbReference type="RefSeq" id="XP_013399065.1">
    <property type="nucleotide sequence ID" value="XM_013543611.1"/>
</dbReference>
<sequence length="343" mass="38322">MAEALAAAFTDNLLSCSICLGEYEDPRVLPCYHTFCYGCICDHASRTLTPNKTFLCPICRVEVQFPAGGLNQLKKNFVFSKAKDIITKQQERQTLEEKQSNAATVTQAIAQMTISCEKHPNSELKYYCEDDNTVVCGDCASTYHYRHGIVPVGKVAKSKRDKITVALVKTMKTMNRFKEALVMETANETEDSHIRIATIKEVKEQAESLRKFIDQREETLISEVNSAYDIRKKQKEANKNILEFHHTSLQSACDFAHGLIANGTDSDIMVHAKSLTERLALMEKTPVPTLDTPAQISYKPGKISTDGLEAMLGQVQTQPPLAGQGTYPRSARYPPVFFREGKV</sequence>
<dbReference type="GO" id="GO:0008270">
    <property type="term" value="F:zinc ion binding"/>
    <property type="evidence" value="ECO:0007669"/>
    <property type="project" value="UniProtKB-KW"/>
</dbReference>
<dbReference type="PANTHER" id="PTHR25462">
    <property type="entry name" value="BONUS, ISOFORM C-RELATED"/>
    <property type="match status" value="1"/>
</dbReference>
<dbReference type="KEGG" id="lak:106165406"/>
<dbReference type="InterPro" id="IPR027370">
    <property type="entry name" value="Znf-RING_euk"/>
</dbReference>